<evidence type="ECO:0000313" key="2">
    <source>
        <dbReference type="Proteomes" id="UP000623269"/>
    </source>
</evidence>
<accession>A0A8J7HCZ9</accession>
<sequence length="110" mass="12819">MYTRGADDMHSNVTGLLAFDRALMNQKLLDSDMTNYVFAMQEGYGCEWMQVNDKTYMHVGSTVGYESYNMIFKGEQGKNLYVIFLFPNKNNNSFMNNIFSNCIAFMRRQE</sequence>
<evidence type="ECO:0000313" key="1">
    <source>
        <dbReference type="EMBL" id="MBH1942581.1"/>
    </source>
</evidence>
<dbReference type="SUPFAM" id="SSF56601">
    <property type="entry name" value="beta-lactamase/transpeptidase-like"/>
    <property type="match status" value="1"/>
</dbReference>
<reference evidence="1" key="1">
    <citation type="submission" date="2020-12" db="EMBL/GenBank/DDBJ databases">
        <title>M. sibirica DSM 26468T genome.</title>
        <authorList>
            <person name="Thieme N."/>
            <person name="Rettenmaier R."/>
            <person name="Zverlov V."/>
            <person name="Liebl W."/>
        </authorList>
    </citation>
    <scope>NUCLEOTIDE SEQUENCE</scope>
    <source>
        <strain evidence="1">DSM 26468</strain>
    </source>
</reference>
<dbReference type="Proteomes" id="UP000623269">
    <property type="component" value="Unassembled WGS sequence"/>
</dbReference>
<name>A0A8J7HCZ9_9FIRM</name>
<dbReference type="EMBL" id="JAEAGR010000030">
    <property type="protein sequence ID" value="MBH1942581.1"/>
    <property type="molecule type" value="Genomic_DNA"/>
</dbReference>
<protein>
    <recommendedName>
        <fullName evidence="3">Beta-lactamase</fullName>
    </recommendedName>
</protein>
<organism evidence="1 2">
    <name type="scientific">Mobilitalea sibirica</name>
    <dbReference type="NCBI Taxonomy" id="1462919"/>
    <lineage>
        <taxon>Bacteria</taxon>
        <taxon>Bacillati</taxon>
        <taxon>Bacillota</taxon>
        <taxon>Clostridia</taxon>
        <taxon>Lachnospirales</taxon>
        <taxon>Lachnospiraceae</taxon>
        <taxon>Mobilitalea</taxon>
    </lineage>
</organism>
<dbReference type="InterPro" id="IPR012338">
    <property type="entry name" value="Beta-lactam/transpept-like"/>
</dbReference>
<evidence type="ECO:0008006" key="3">
    <source>
        <dbReference type="Google" id="ProtNLM"/>
    </source>
</evidence>
<dbReference type="RefSeq" id="WP_197662834.1">
    <property type="nucleotide sequence ID" value="NZ_JAEAGR010000030.1"/>
</dbReference>
<proteinExistence type="predicted"/>
<dbReference type="AlphaFoldDB" id="A0A8J7HCZ9"/>
<comment type="caution">
    <text evidence="1">The sequence shown here is derived from an EMBL/GenBank/DDBJ whole genome shotgun (WGS) entry which is preliminary data.</text>
</comment>
<gene>
    <name evidence="1" type="ORF">I5677_16955</name>
</gene>
<dbReference type="Gene3D" id="3.40.710.10">
    <property type="entry name" value="DD-peptidase/beta-lactamase superfamily"/>
    <property type="match status" value="1"/>
</dbReference>
<keyword evidence="2" id="KW-1185">Reference proteome</keyword>